<dbReference type="EMBL" id="JAVUPU010000012">
    <property type="protein sequence ID" value="MDT9600810.1"/>
    <property type="molecule type" value="Genomic_DNA"/>
</dbReference>
<evidence type="ECO:0000256" key="1">
    <source>
        <dbReference type="SAM" id="SignalP"/>
    </source>
</evidence>
<feature type="chain" id="PRO_5047415577" evidence="1">
    <location>
        <begin position="18"/>
        <end position="154"/>
    </location>
</feature>
<reference evidence="2 3" key="1">
    <citation type="submission" date="2023-05" db="EMBL/GenBank/DDBJ databases">
        <authorList>
            <person name="Guo Y."/>
        </authorList>
    </citation>
    <scope>NUCLEOTIDE SEQUENCE [LARGE SCALE GENOMIC DNA]</scope>
    <source>
        <strain evidence="2 3">GR2756</strain>
    </source>
</reference>
<gene>
    <name evidence="2" type="ORF">RQX22_17745</name>
</gene>
<keyword evidence="3" id="KW-1185">Reference proteome</keyword>
<dbReference type="RefSeq" id="WP_315728312.1">
    <property type="nucleotide sequence ID" value="NZ_JAVUPU010000012.1"/>
</dbReference>
<proteinExistence type="predicted"/>
<evidence type="ECO:0000313" key="3">
    <source>
        <dbReference type="Proteomes" id="UP001259572"/>
    </source>
</evidence>
<organism evidence="2 3">
    <name type="scientific">Sphingosinicella rhizophila</name>
    <dbReference type="NCBI Taxonomy" id="3050082"/>
    <lineage>
        <taxon>Bacteria</taxon>
        <taxon>Pseudomonadati</taxon>
        <taxon>Pseudomonadota</taxon>
        <taxon>Alphaproteobacteria</taxon>
        <taxon>Sphingomonadales</taxon>
        <taxon>Sphingosinicellaceae</taxon>
        <taxon>Sphingosinicella</taxon>
    </lineage>
</organism>
<name>A0ABU3QBN0_9SPHN</name>
<protein>
    <submittedName>
        <fullName evidence="2">Uncharacterized protein</fullName>
    </submittedName>
</protein>
<feature type="signal peptide" evidence="1">
    <location>
        <begin position="1"/>
        <end position="17"/>
    </location>
</feature>
<accession>A0ABU3QBN0</accession>
<comment type="caution">
    <text evidence="2">The sequence shown here is derived from an EMBL/GenBank/DDBJ whole genome shotgun (WGS) entry which is preliminary data.</text>
</comment>
<keyword evidence="1" id="KW-0732">Signal</keyword>
<sequence length="154" mass="17281">MIWSAAAMLLVTMGVGAEPAPEPAQPTRYTRIVRERIVVRVPARAARTSLQTSLITWREGRGPKCIRAQNIAGARIRGRSSVDLILKNNRRFRARLANSCPALDYYYGFYIDPNPDGLVCADRDLIRSRMGGQCGIEAFRSLQPVRRLPARIEQ</sequence>
<dbReference type="Proteomes" id="UP001259572">
    <property type="component" value="Unassembled WGS sequence"/>
</dbReference>
<evidence type="ECO:0000313" key="2">
    <source>
        <dbReference type="EMBL" id="MDT9600810.1"/>
    </source>
</evidence>